<dbReference type="GO" id="GO:0071035">
    <property type="term" value="P:nuclear polyadenylation-dependent rRNA catabolic process"/>
    <property type="evidence" value="ECO:0007669"/>
    <property type="project" value="TreeGrafter"/>
</dbReference>
<feature type="region of interest" description="Disordered" evidence="10">
    <location>
        <begin position="95"/>
        <end position="138"/>
    </location>
</feature>
<dbReference type="InterPro" id="IPR051644">
    <property type="entry name" value="TRAMP_AT-DNA-binding"/>
</dbReference>
<keyword evidence="4 9" id="KW-0863">Zinc-finger</keyword>
<dbReference type="InterPro" id="IPR001878">
    <property type="entry name" value="Znf_CCHC"/>
</dbReference>
<dbReference type="Proteomes" id="UP000265140">
    <property type="component" value="Chromosome 25"/>
</dbReference>
<reference evidence="12" key="2">
    <citation type="submission" date="2025-08" db="UniProtKB">
        <authorList>
            <consortium name="Ensembl"/>
        </authorList>
    </citation>
    <scope>IDENTIFICATION</scope>
</reference>
<feature type="compositionally biased region" description="Basic and acidic residues" evidence="10">
    <location>
        <begin position="98"/>
        <end position="115"/>
    </location>
</feature>
<dbReference type="GO" id="GO:0071037">
    <property type="term" value="P:nuclear polyadenylation-dependent snRNA catabolic process"/>
    <property type="evidence" value="ECO:0007669"/>
    <property type="project" value="TreeGrafter"/>
</dbReference>
<comment type="subcellular location">
    <subcellularLocation>
        <location evidence="1">Nucleus</location>
    </subcellularLocation>
</comment>
<feature type="compositionally biased region" description="Polar residues" evidence="10">
    <location>
        <begin position="536"/>
        <end position="546"/>
    </location>
</feature>
<keyword evidence="3" id="KW-0677">Repeat</keyword>
<dbReference type="Gene3D" id="4.10.60.10">
    <property type="entry name" value="Zinc finger, CCHC-type"/>
    <property type="match status" value="2"/>
</dbReference>
<keyword evidence="13" id="KW-1185">Reference proteome</keyword>
<dbReference type="PROSITE" id="PS50158">
    <property type="entry name" value="ZF_CCHC"/>
    <property type="match status" value="4"/>
</dbReference>
<dbReference type="GO" id="GO:0071039">
    <property type="term" value="P:nuclear polyadenylation-dependent CUT catabolic process"/>
    <property type="evidence" value="ECO:0007669"/>
    <property type="project" value="TreeGrafter"/>
</dbReference>
<evidence type="ECO:0000256" key="7">
    <source>
        <dbReference type="ARBA" id="ARBA00041190"/>
    </source>
</evidence>
<feature type="domain" description="CCHC-type" evidence="11">
    <location>
        <begin position="324"/>
        <end position="339"/>
    </location>
</feature>
<dbReference type="PANTHER" id="PTHR46543">
    <property type="entry name" value="ZINC FINGER CCHC DOMAIN-CONTAINING PROTEIN 7"/>
    <property type="match status" value="1"/>
</dbReference>
<sequence>MADTQHCPRLVMFGGYEERLALEDELYGEGEESGGSEVDDSELEFRLYSQLHYSSNPGDGVEEGQGLGEETCREKGGIEEEELQKSKAEQHLTLSHDLSGKDLRQHLVGDTEQKKLTSKKVRQKSQLNVKQQRDVSKGDPKVQRLFQEVIVIDLGSDDVITVSDNTEDDEGVCNLKCLNLPTGPAKTSTPVLQRNSAKVSASGISMDSDSVLVLDSDSESESESDSDGLESWMILGTGKQDGDQSISLNLEGSGEMQDGDSVGSWLISNKDKEAQIFNRRFIGPSPRGRVTNRYYTDKNVTCRSCKKTGHLSKNCPTPKKDPCCMLCGEPGHRIQSCPSRHCNRCGLPGHEYAACHGPNLRFKQCHRCGMHGHLNNTCPEIWRQYHITTKSGPLVTLPGNDAASNNLPYCYNCSHRGHFGFDCSQRRMFAGILPCSPFINHYDSPSDLRKLEVRTRHRVKELKDAGVFQSQLSPQSGARDEPPGKRQRPNPSPYSKRKHSDAPVRTHIRFTDGQEKPWTPKHKLKESGEGRHVTPAKSSPSENSQPRGQKGQKRNKQKQVQNKMASVSSAVDDCLAFPRGGAPHQKKGRKGPQSSAGAPLPFSTKGPPSHAPERLFGAEKKGLSKNKRRRANGRERKAKMTSEEMYPSDENLFLIKQRKPRR</sequence>
<dbReference type="GO" id="GO:0031499">
    <property type="term" value="C:TRAMP complex"/>
    <property type="evidence" value="ECO:0007669"/>
    <property type="project" value="TreeGrafter"/>
</dbReference>
<feature type="domain" description="CCHC-type" evidence="11">
    <location>
        <begin position="365"/>
        <end position="380"/>
    </location>
</feature>
<evidence type="ECO:0000256" key="10">
    <source>
        <dbReference type="SAM" id="MobiDB-lite"/>
    </source>
</evidence>
<evidence type="ECO:0000256" key="8">
    <source>
        <dbReference type="ARBA" id="ARBA00043023"/>
    </source>
</evidence>
<evidence type="ECO:0000256" key="9">
    <source>
        <dbReference type="PROSITE-ProRule" id="PRU00047"/>
    </source>
</evidence>
<dbReference type="GO" id="GO:0008270">
    <property type="term" value="F:zinc ion binding"/>
    <property type="evidence" value="ECO:0007669"/>
    <property type="project" value="UniProtKB-KW"/>
</dbReference>
<keyword evidence="6" id="KW-0539">Nucleus</keyword>
<evidence type="ECO:0000259" key="11">
    <source>
        <dbReference type="PROSITE" id="PS50158"/>
    </source>
</evidence>
<reference evidence="12 13" key="1">
    <citation type="submission" date="2020-02" db="EMBL/GenBank/DDBJ databases">
        <title>Esox lucius (northern pike) genome, fEsoLuc1, primary haplotype.</title>
        <authorList>
            <person name="Myers G."/>
            <person name="Karagic N."/>
            <person name="Meyer A."/>
            <person name="Pippel M."/>
            <person name="Reichard M."/>
            <person name="Winkler S."/>
            <person name="Tracey A."/>
            <person name="Sims Y."/>
            <person name="Howe K."/>
            <person name="Rhie A."/>
            <person name="Formenti G."/>
            <person name="Durbin R."/>
            <person name="Fedrigo O."/>
            <person name="Jarvis E.D."/>
        </authorList>
    </citation>
    <scope>NUCLEOTIDE SEQUENCE [LARGE SCALE GENOMIC DNA]</scope>
</reference>
<dbReference type="GO" id="GO:0071036">
    <property type="term" value="P:nuclear polyadenylation-dependent snoRNA catabolic process"/>
    <property type="evidence" value="ECO:0007669"/>
    <property type="project" value="TreeGrafter"/>
</dbReference>
<feature type="domain" description="CCHC-type" evidence="11">
    <location>
        <begin position="302"/>
        <end position="316"/>
    </location>
</feature>
<dbReference type="PANTHER" id="PTHR46543:SF1">
    <property type="entry name" value="ZINC FINGER CCHC DOMAIN-CONTAINING PROTEIN 7"/>
    <property type="match status" value="1"/>
</dbReference>
<reference evidence="12" key="3">
    <citation type="submission" date="2025-09" db="UniProtKB">
        <authorList>
            <consortium name="Ensembl"/>
        </authorList>
    </citation>
    <scope>IDENTIFICATION</scope>
</reference>
<gene>
    <name evidence="12" type="primary">ZCCHC7</name>
</gene>
<evidence type="ECO:0000313" key="13">
    <source>
        <dbReference type="Proteomes" id="UP000265140"/>
    </source>
</evidence>
<dbReference type="InterPro" id="IPR036875">
    <property type="entry name" value="Znf_CCHC_sf"/>
</dbReference>
<evidence type="ECO:0000256" key="3">
    <source>
        <dbReference type="ARBA" id="ARBA00022737"/>
    </source>
</evidence>
<proteinExistence type="predicted"/>
<feature type="compositionally biased region" description="Basic and acidic residues" evidence="10">
    <location>
        <begin position="632"/>
        <end position="642"/>
    </location>
</feature>
<evidence type="ECO:0000256" key="6">
    <source>
        <dbReference type="ARBA" id="ARBA00023242"/>
    </source>
</evidence>
<protein>
    <recommendedName>
        <fullName evidence="7">Zinc finger CCHC domain-containing protein 7</fullName>
    </recommendedName>
    <alternativeName>
        <fullName evidence="8">TRAMP-like complex RNA-binding factor ZCCHC7</fullName>
    </alternativeName>
</protein>
<dbReference type="GO" id="GO:0071031">
    <property type="term" value="P:nuclear mRNA surveillance of mRNA 3'-end processing"/>
    <property type="evidence" value="ECO:0007669"/>
    <property type="project" value="TreeGrafter"/>
</dbReference>
<feature type="domain" description="CCHC-type" evidence="11">
    <location>
        <begin position="410"/>
        <end position="425"/>
    </location>
</feature>
<dbReference type="SMART" id="SM00343">
    <property type="entry name" value="ZnF_C2HC"/>
    <property type="match status" value="5"/>
</dbReference>
<name>A0AAY5K136_ESOLU</name>
<evidence type="ECO:0000256" key="1">
    <source>
        <dbReference type="ARBA" id="ARBA00004123"/>
    </source>
</evidence>
<dbReference type="Pfam" id="PF00098">
    <property type="entry name" value="zf-CCHC"/>
    <property type="match status" value="1"/>
</dbReference>
<dbReference type="Ensembl" id="ENSELUT00000106110.1">
    <property type="protein sequence ID" value="ENSELUP00000082526.1"/>
    <property type="gene ID" value="ENSELUG00000007648.3"/>
</dbReference>
<accession>A0AAY5K136</accession>
<dbReference type="SUPFAM" id="SSF57756">
    <property type="entry name" value="Retrovirus zinc finger-like domains"/>
    <property type="match status" value="1"/>
</dbReference>
<dbReference type="GO" id="GO:0071038">
    <property type="term" value="P:TRAMP-dependent tRNA surveillance pathway"/>
    <property type="evidence" value="ECO:0007669"/>
    <property type="project" value="TreeGrafter"/>
</dbReference>
<feature type="compositionally biased region" description="Basic and acidic residues" evidence="10">
    <location>
        <begin position="611"/>
        <end position="622"/>
    </location>
</feature>
<dbReference type="GeneTree" id="ENSGT00950000183041"/>
<evidence type="ECO:0000256" key="4">
    <source>
        <dbReference type="ARBA" id="ARBA00022771"/>
    </source>
</evidence>
<organism evidence="12 13">
    <name type="scientific">Esox lucius</name>
    <name type="common">Northern pike</name>
    <dbReference type="NCBI Taxonomy" id="8010"/>
    <lineage>
        <taxon>Eukaryota</taxon>
        <taxon>Metazoa</taxon>
        <taxon>Chordata</taxon>
        <taxon>Craniata</taxon>
        <taxon>Vertebrata</taxon>
        <taxon>Euteleostomi</taxon>
        <taxon>Actinopterygii</taxon>
        <taxon>Neopterygii</taxon>
        <taxon>Teleostei</taxon>
        <taxon>Protacanthopterygii</taxon>
        <taxon>Esociformes</taxon>
        <taxon>Esocidae</taxon>
        <taxon>Esox</taxon>
    </lineage>
</organism>
<keyword evidence="2" id="KW-0479">Metal-binding</keyword>
<evidence type="ECO:0000256" key="5">
    <source>
        <dbReference type="ARBA" id="ARBA00022833"/>
    </source>
</evidence>
<dbReference type="AlphaFoldDB" id="A0AAY5K136"/>
<feature type="compositionally biased region" description="Basic and acidic residues" evidence="10">
    <location>
        <begin position="500"/>
        <end position="515"/>
    </location>
</feature>
<feature type="region of interest" description="Disordered" evidence="10">
    <location>
        <begin position="462"/>
        <end position="662"/>
    </location>
</feature>
<feature type="region of interest" description="Disordered" evidence="10">
    <location>
        <begin position="51"/>
        <end position="76"/>
    </location>
</feature>
<evidence type="ECO:0000256" key="2">
    <source>
        <dbReference type="ARBA" id="ARBA00022723"/>
    </source>
</evidence>
<evidence type="ECO:0000313" key="12">
    <source>
        <dbReference type="Ensembl" id="ENSELUP00000082526.1"/>
    </source>
</evidence>
<keyword evidence="5" id="KW-0862">Zinc</keyword>
<dbReference type="GO" id="GO:0003723">
    <property type="term" value="F:RNA binding"/>
    <property type="evidence" value="ECO:0007669"/>
    <property type="project" value="TreeGrafter"/>
</dbReference>